<comment type="caution">
    <text evidence="3">The sequence shown here is derived from an EMBL/GenBank/DDBJ whole genome shotgun (WGS) entry which is preliminary data.</text>
</comment>
<dbReference type="OrthoDB" id="3242681at2"/>
<reference evidence="3 4" key="1">
    <citation type="submission" date="2018-12" db="EMBL/GenBank/DDBJ databases">
        <title>Alloscrdovia theropitheci sp. nov: a novel taxon from the feces of the bleeding-herat monkey (Theropithecus geleda).</title>
        <authorList>
            <person name="Modesto M."/>
        </authorList>
    </citation>
    <scope>NUCLEOTIDE SEQUENCE [LARGE SCALE GENOMIC DNA]</scope>
    <source>
        <strain evidence="3 4">GLDI4/2</strain>
    </source>
</reference>
<evidence type="ECO:0000259" key="2">
    <source>
        <dbReference type="Pfam" id="PF14501"/>
    </source>
</evidence>
<evidence type="ECO:0000313" key="3">
    <source>
        <dbReference type="EMBL" id="TCD54043.1"/>
    </source>
</evidence>
<feature type="transmembrane region" description="Helical" evidence="1">
    <location>
        <begin position="20"/>
        <end position="38"/>
    </location>
</feature>
<keyword evidence="1" id="KW-1133">Transmembrane helix</keyword>
<dbReference type="RefSeq" id="WP_131284295.1">
    <property type="nucleotide sequence ID" value="NZ_RXLP01000021.1"/>
</dbReference>
<dbReference type="Proteomes" id="UP000291289">
    <property type="component" value="Unassembled WGS sequence"/>
</dbReference>
<accession>A0A4R0QPA0</accession>
<dbReference type="Pfam" id="PF14501">
    <property type="entry name" value="HATPase_c_5"/>
    <property type="match status" value="1"/>
</dbReference>
<keyword evidence="4" id="KW-1185">Reference proteome</keyword>
<gene>
    <name evidence="3" type="ORF">EJ419_05120</name>
</gene>
<feature type="domain" description="Sensor histidine kinase NatK-like C-terminal" evidence="2">
    <location>
        <begin position="353"/>
        <end position="459"/>
    </location>
</feature>
<dbReference type="InterPro" id="IPR036890">
    <property type="entry name" value="HATPase_C_sf"/>
</dbReference>
<dbReference type="GO" id="GO:0005524">
    <property type="term" value="F:ATP binding"/>
    <property type="evidence" value="ECO:0007669"/>
    <property type="project" value="UniProtKB-KW"/>
</dbReference>
<name>A0A4R0QPA0_9BIFI</name>
<organism evidence="3 4">
    <name type="scientific">Alloscardovia theropitheci</name>
    <dbReference type="NCBI Taxonomy" id="2496842"/>
    <lineage>
        <taxon>Bacteria</taxon>
        <taxon>Bacillati</taxon>
        <taxon>Actinomycetota</taxon>
        <taxon>Actinomycetes</taxon>
        <taxon>Bifidobacteriales</taxon>
        <taxon>Bifidobacteriaceae</taxon>
        <taxon>Alloscardovia</taxon>
    </lineage>
</organism>
<evidence type="ECO:0000313" key="4">
    <source>
        <dbReference type="Proteomes" id="UP000291289"/>
    </source>
</evidence>
<feature type="transmembrane region" description="Helical" evidence="1">
    <location>
        <begin position="216"/>
        <end position="239"/>
    </location>
</feature>
<dbReference type="Gene3D" id="3.30.565.10">
    <property type="entry name" value="Histidine kinase-like ATPase, C-terminal domain"/>
    <property type="match status" value="1"/>
</dbReference>
<sequence length="465" mass="53141">MLTQIWNFLWPGSFVTPSFPETYAIYLVAYICIFSRSLQWRSFAQYPIRWVLFGCFLAGTTVINGPVLYDIMDNQIVRQSYFPLFVQITIIILGLYALTTSSLLTILVTVAIGYAAEHISAVLGQIAVIYVYRDSYTSSFALSPLKRLFIFVIYAVLGILMWYFVGRKTYVSDEAIHNRKAWVGASILILCFVIFSSQMAWIVINLYSDGGTDKGVQLSITLFMYEALCTAMALIILLISSSRDRLIHEVEVMRDITYRQQKHYEISQEYRDIINMKMHDMKKFLNYDESHDSSWKNSPATHQQIVETITAYDSIYHTGNQAIDAIINEKSLYCARRNINLQCIVDGSVLSFMEDADIYSLVGNIADNAIDAVESIQGGEQSRTISFSIYEDAGMVILRETNYYEGTLSLKDGLPQSKRNNQYEHGFGLRSVRYIVRKYHGRMSIKVDNQLFDMTVLIPIPLTES</sequence>
<keyword evidence="1" id="KW-0472">Membrane</keyword>
<feature type="transmembrane region" description="Helical" evidence="1">
    <location>
        <begin position="181"/>
        <end position="204"/>
    </location>
</feature>
<proteinExistence type="predicted"/>
<keyword evidence="3" id="KW-0067">ATP-binding</keyword>
<evidence type="ECO:0000256" key="1">
    <source>
        <dbReference type="SAM" id="Phobius"/>
    </source>
</evidence>
<keyword evidence="3" id="KW-0547">Nucleotide-binding</keyword>
<keyword evidence="1" id="KW-0812">Transmembrane</keyword>
<dbReference type="AlphaFoldDB" id="A0A4R0QPA0"/>
<protein>
    <submittedName>
        <fullName evidence="3">ATP-binding protein</fullName>
    </submittedName>
</protein>
<feature type="transmembrane region" description="Helical" evidence="1">
    <location>
        <begin position="81"/>
        <end position="99"/>
    </location>
</feature>
<dbReference type="CDD" id="cd16935">
    <property type="entry name" value="HATPase_AgrC-ComD-like"/>
    <property type="match status" value="1"/>
</dbReference>
<feature type="transmembrane region" description="Helical" evidence="1">
    <location>
        <begin position="106"/>
        <end position="132"/>
    </location>
</feature>
<dbReference type="EMBL" id="RXLP01000021">
    <property type="protein sequence ID" value="TCD54043.1"/>
    <property type="molecule type" value="Genomic_DNA"/>
</dbReference>
<dbReference type="SUPFAM" id="SSF55874">
    <property type="entry name" value="ATPase domain of HSP90 chaperone/DNA topoisomerase II/histidine kinase"/>
    <property type="match status" value="1"/>
</dbReference>
<feature type="transmembrane region" description="Helical" evidence="1">
    <location>
        <begin position="144"/>
        <end position="165"/>
    </location>
</feature>
<feature type="transmembrane region" description="Helical" evidence="1">
    <location>
        <begin position="50"/>
        <end position="69"/>
    </location>
</feature>
<dbReference type="InterPro" id="IPR032834">
    <property type="entry name" value="NatK-like_C"/>
</dbReference>